<dbReference type="RefSeq" id="WP_122106045.1">
    <property type="nucleotide sequence ID" value="NZ_JBHSKV010000014.1"/>
</dbReference>
<name>A0ABD5QU57_9EURY</name>
<reference evidence="1 2" key="1">
    <citation type="journal article" date="2019" name="Int. J. Syst. Evol. Microbiol.">
        <title>The Global Catalogue of Microorganisms (GCM) 10K type strain sequencing project: providing services to taxonomists for standard genome sequencing and annotation.</title>
        <authorList>
            <consortium name="The Broad Institute Genomics Platform"/>
            <consortium name="The Broad Institute Genome Sequencing Center for Infectious Disease"/>
            <person name="Wu L."/>
            <person name="Ma J."/>
        </authorList>
    </citation>
    <scope>NUCLEOTIDE SEQUENCE [LARGE SCALE GENOMIC DNA]</scope>
    <source>
        <strain evidence="1 2">CGMCC 1.16026</strain>
    </source>
</reference>
<dbReference type="Pfam" id="PF06841">
    <property type="entry name" value="Phage_T4_gp19"/>
    <property type="match status" value="1"/>
</dbReference>
<dbReference type="AlphaFoldDB" id="A0ABD5QU57"/>
<dbReference type="EMBL" id="JBHSKV010000014">
    <property type="protein sequence ID" value="MFC5135239.1"/>
    <property type="molecule type" value="Genomic_DNA"/>
</dbReference>
<protein>
    <submittedName>
        <fullName evidence="1">Phage tail protein</fullName>
    </submittedName>
</protein>
<organism evidence="1 2">
    <name type="scientific">Halorubrum glutamatedens</name>
    <dbReference type="NCBI Taxonomy" id="2707018"/>
    <lineage>
        <taxon>Archaea</taxon>
        <taxon>Methanobacteriati</taxon>
        <taxon>Methanobacteriota</taxon>
        <taxon>Stenosarchaea group</taxon>
        <taxon>Halobacteria</taxon>
        <taxon>Halobacteriales</taxon>
        <taxon>Haloferacaceae</taxon>
        <taxon>Halorubrum</taxon>
    </lineage>
</organism>
<dbReference type="PANTHER" id="PTHR38009:SF1">
    <property type="entry name" value="CONSERVED HYPOTHETICAL PHAGE TAIL PROTEIN"/>
    <property type="match status" value="1"/>
</dbReference>
<sequence length="146" mass="16395">MPDRHGPYRRIRYLLEIDGIAKAGFSRCSLPTARTDVVEYREGNEPPTPRQLGGLGRHGPLVLESGATDDSIALYEWRKLVEQGKLDEARRPIAVVVLDEEGEAGPRWEFRDAWPRSYTAPDLSADRSDVAIERLGIVHEGMERTA</sequence>
<comment type="caution">
    <text evidence="1">The sequence shown here is derived from an EMBL/GenBank/DDBJ whole genome shotgun (WGS) entry which is preliminary data.</text>
</comment>
<proteinExistence type="predicted"/>
<dbReference type="PANTHER" id="PTHR38009">
    <property type="entry name" value="CONSERVED HYPOTHETICAL PHAGE TAIL PROTEIN"/>
    <property type="match status" value="1"/>
</dbReference>
<accession>A0ABD5QU57</accession>
<keyword evidence="2" id="KW-1185">Reference proteome</keyword>
<gene>
    <name evidence="1" type="ORF">ACFPJA_10985</name>
</gene>
<dbReference type="InterPro" id="IPR010667">
    <property type="entry name" value="Phage_T4_Gp19"/>
</dbReference>
<evidence type="ECO:0000313" key="2">
    <source>
        <dbReference type="Proteomes" id="UP001596145"/>
    </source>
</evidence>
<dbReference type="NCBIfam" id="TIGR02241">
    <property type="entry name" value="conserved hypothetical phage tail region protein"/>
    <property type="match status" value="1"/>
</dbReference>
<evidence type="ECO:0000313" key="1">
    <source>
        <dbReference type="EMBL" id="MFC5135239.1"/>
    </source>
</evidence>
<dbReference type="Proteomes" id="UP001596145">
    <property type="component" value="Unassembled WGS sequence"/>
</dbReference>
<dbReference type="InterPro" id="IPR011747">
    <property type="entry name" value="CHP02241"/>
</dbReference>